<keyword evidence="1" id="KW-0805">Transcription regulation</keyword>
<dbReference type="PRINTS" id="PR00032">
    <property type="entry name" value="HTHARAC"/>
</dbReference>
<sequence length="302" mass="34779">MSSLKTLTDLRHPALDTLVENRRCFATSQAELNIYDTQQYAEWVSLRFDAPVLTSMVTGKKVMHLEGEPAFEFFPGQSLVMPAGGPMYIDFPEATAENPTRCLALALSGDLIRETLVLLNEFYPRAETGETWEMDHPNFHFSNDEGLYQTLLRLVSLFREEHPARELFTRQMLRELIVRLLQTQAREMLVERAAQKATSHRLAWAVEYVRSHLHETLSVEQISEQACMSAPHFYRSFKNELGLTPMEFVTQERLRKAKQLLCDPDRSVSEIGMEVGYSNVSYFSRVFKQQEGVSPTEFRSKK</sequence>
<evidence type="ECO:0000256" key="3">
    <source>
        <dbReference type="ARBA" id="ARBA00023159"/>
    </source>
</evidence>
<dbReference type="RefSeq" id="WP_176956237.1">
    <property type="nucleotide sequence ID" value="NZ_FNFO01000017.1"/>
</dbReference>
<dbReference type="InterPro" id="IPR037923">
    <property type="entry name" value="HTH-like"/>
</dbReference>
<accession>A0A1G9UR52</accession>
<keyword evidence="4" id="KW-0804">Transcription</keyword>
<feature type="domain" description="HTH araC/xylS-type" evidence="5">
    <location>
        <begin position="203"/>
        <end position="301"/>
    </location>
</feature>
<keyword evidence="3" id="KW-0010">Activator</keyword>
<dbReference type="Gene3D" id="1.10.10.60">
    <property type="entry name" value="Homeodomain-like"/>
    <property type="match status" value="2"/>
</dbReference>
<dbReference type="InterPro" id="IPR018062">
    <property type="entry name" value="HTH_AraC-typ_CS"/>
</dbReference>
<dbReference type="SMART" id="SM00342">
    <property type="entry name" value="HTH_ARAC"/>
    <property type="match status" value="1"/>
</dbReference>
<dbReference type="STRING" id="1075417.SAMN05421823_11748"/>
<dbReference type="PANTHER" id="PTHR46796">
    <property type="entry name" value="HTH-TYPE TRANSCRIPTIONAL ACTIVATOR RHAS-RELATED"/>
    <property type="match status" value="1"/>
</dbReference>
<protein>
    <submittedName>
        <fullName evidence="6">AraC-type DNA-binding protein</fullName>
    </submittedName>
</protein>
<reference evidence="6 7" key="1">
    <citation type="submission" date="2016-10" db="EMBL/GenBank/DDBJ databases">
        <authorList>
            <person name="de Groot N.N."/>
        </authorList>
    </citation>
    <scope>NUCLEOTIDE SEQUENCE [LARGE SCALE GENOMIC DNA]</scope>
    <source>
        <strain evidence="6 7">DSM 25186</strain>
    </source>
</reference>
<proteinExistence type="predicted"/>
<dbReference type="InterPro" id="IPR020449">
    <property type="entry name" value="Tscrpt_reg_AraC-type_HTH"/>
</dbReference>
<evidence type="ECO:0000256" key="1">
    <source>
        <dbReference type="ARBA" id="ARBA00023015"/>
    </source>
</evidence>
<keyword evidence="7" id="KW-1185">Reference proteome</keyword>
<dbReference type="PROSITE" id="PS00041">
    <property type="entry name" value="HTH_ARAC_FAMILY_1"/>
    <property type="match status" value="1"/>
</dbReference>
<dbReference type="PANTHER" id="PTHR46796:SF6">
    <property type="entry name" value="ARAC SUBFAMILY"/>
    <property type="match status" value="1"/>
</dbReference>
<dbReference type="Pfam" id="PF12833">
    <property type="entry name" value="HTH_18"/>
    <property type="match status" value="1"/>
</dbReference>
<dbReference type="Pfam" id="PF06719">
    <property type="entry name" value="AraC_N"/>
    <property type="match status" value="1"/>
</dbReference>
<evidence type="ECO:0000256" key="4">
    <source>
        <dbReference type="ARBA" id="ARBA00023163"/>
    </source>
</evidence>
<dbReference type="Proteomes" id="UP000198510">
    <property type="component" value="Unassembled WGS sequence"/>
</dbReference>
<evidence type="ECO:0000313" key="6">
    <source>
        <dbReference type="EMBL" id="SDM62313.1"/>
    </source>
</evidence>
<dbReference type="PROSITE" id="PS01124">
    <property type="entry name" value="HTH_ARAC_FAMILY_2"/>
    <property type="match status" value="1"/>
</dbReference>
<evidence type="ECO:0000259" key="5">
    <source>
        <dbReference type="PROSITE" id="PS01124"/>
    </source>
</evidence>
<name>A0A1G9UR52_9BACT</name>
<keyword evidence="2 6" id="KW-0238">DNA-binding</keyword>
<dbReference type="GO" id="GO:0003700">
    <property type="term" value="F:DNA-binding transcription factor activity"/>
    <property type="evidence" value="ECO:0007669"/>
    <property type="project" value="InterPro"/>
</dbReference>
<evidence type="ECO:0000313" key="7">
    <source>
        <dbReference type="Proteomes" id="UP000198510"/>
    </source>
</evidence>
<dbReference type="InterPro" id="IPR009057">
    <property type="entry name" value="Homeodomain-like_sf"/>
</dbReference>
<dbReference type="AlphaFoldDB" id="A0A1G9UR52"/>
<dbReference type="InterPro" id="IPR009594">
    <property type="entry name" value="Tscrpt_reg_HTH_AraC_N"/>
</dbReference>
<dbReference type="SUPFAM" id="SSF51215">
    <property type="entry name" value="Regulatory protein AraC"/>
    <property type="match status" value="1"/>
</dbReference>
<gene>
    <name evidence="6" type="ORF">SAMN05421823_11748</name>
</gene>
<dbReference type="InterPro" id="IPR050204">
    <property type="entry name" value="AraC_XylS_family_regulators"/>
</dbReference>
<evidence type="ECO:0000256" key="2">
    <source>
        <dbReference type="ARBA" id="ARBA00023125"/>
    </source>
</evidence>
<dbReference type="SUPFAM" id="SSF46689">
    <property type="entry name" value="Homeodomain-like"/>
    <property type="match status" value="2"/>
</dbReference>
<dbReference type="InterPro" id="IPR018060">
    <property type="entry name" value="HTH_AraC"/>
</dbReference>
<dbReference type="GO" id="GO:0043565">
    <property type="term" value="F:sequence-specific DNA binding"/>
    <property type="evidence" value="ECO:0007669"/>
    <property type="project" value="InterPro"/>
</dbReference>
<dbReference type="EMBL" id="FNFO01000017">
    <property type="protein sequence ID" value="SDM62313.1"/>
    <property type="molecule type" value="Genomic_DNA"/>
</dbReference>
<organism evidence="6 7">
    <name type="scientific">Catalinimonas alkaloidigena</name>
    <dbReference type="NCBI Taxonomy" id="1075417"/>
    <lineage>
        <taxon>Bacteria</taxon>
        <taxon>Pseudomonadati</taxon>
        <taxon>Bacteroidota</taxon>
        <taxon>Cytophagia</taxon>
        <taxon>Cytophagales</taxon>
        <taxon>Catalimonadaceae</taxon>
        <taxon>Catalinimonas</taxon>
    </lineage>
</organism>